<evidence type="ECO:0000256" key="2">
    <source>
        <dbReference type="ARBA" id="ARBA00022448"/>
    </source>
</evidence>
<evidence type="ECO:0000256" key="6">
    <source>
        <dbReference type="SAM" id="MobiDB-lite"/>
    </source>
</evidence>
<dbReference type="InterPro" id="IPR011701">
    <property type="entry name" value="MFS"/>
</dbReference>
<feature type="region of interest" description="Disordered" evidence="6">
    <location>
        <begin position="197"/>
        <end position="225"/>
    </location>
</feature>
<dbReference type="Pfam" id="PF07690">
    <property type="entry name" value="MFS_1"/>
    <property type="match status" value="1"/>
</dbReference>
<dbReference type="InterPro" id="IPR020846">
    <property type="entry name" value="MFS_dom"/>
</dbReference>
<dbReference type="Proteomes" id="UP001281447">
    <property type="component" value="Unassembled WGS sequence"/>
</dbReference>
<dbReference type="Gene3D" id="1.20.1250.20">
    <property type="entry name" value="MFS general substrate transporter like domains"/>
    <property type="match status" value="1"/>
</dbReference>
<keyword evidence="5 7" id="KW-0472">Membrane</keyword>
<feature type="domain" description="Major facilitator superfamily (MFS) profile" evidence="8">
    <location>
        <begin position="12"/>
        <end position="225"/>
    </location>
</feature>
<keyword evidence="4 7" id="KW-1133">Transmembrane helix</keyword>
<dbReference type="PANTHER" id="PTHR11662">
    <property type="entry name" value="SOLUTE CARRIER FAMILY 17"/>
    <property type="match status" value="1"/>
</dbReference>
<dbReference type="PROSITE" id="PS50850">
    <property type="entry name" value="MFS"/>
    <property type="match status" value="1"/>
</dbReference>
<keyword evidence="10" id="KW-1185">Reference proteome</keyword>
<evidence type="ECO:0000313" key="10">
    <source>
        <dbReference type="Proteomes" id="UP001281447"/>
    </source>
</evidence>
<evidence type="ECO:0000313" key="9">
    <source>
        <dbReference type="EMBL" id="MDY0393636.1"/>
    </source>
</evidence>
<feature type="transmembrane region" description="Helical" evidence="7">
    <location>
        <begin position="49"/>
        <end position="69"/>
    </location>
</feature>
<evidence type="ECO:0000259" key="8">
    <source>
        <dbReference type="PROSITE" id="PS50850"/>
    </source>
</evidence>
<keyword evidence="2" id="KW-0813">Transport</keyword>
<sequence length="225" mass="25009">MRRKKVTIGNKILLLLCGLYFIAYVDRVNIATAAPFMQSDLSFSSTQMGFILSAFAYPYCFLQIAGGWASDKLGPRKMLSFAGILLAATTAFTGMVSGIFTIMLARLGLGLGEGAAFPTATKAMSKWLPKEKWGFAQGAVHSSSRLGNAITPPLIAVIIVAMGWRASFIIMGVISIFWVFVWLWYFRDNPKHHPKMTKDELATLPPYSHSKEQKRKKEHPLEKIE</sequence>
<gene>
    <name evidence="9" type="ORF">RWE15_03245</name>
</gene>
<comment type="caution">
    <text evidence="9">The sequence shown here is derived from an EMBL/GenBank/DDBJ whole genome shotgun (WGS) entry which is preliminary data.</text>
</comment>
<comment type="subcellular location">
    <subcellularLocation>
        <location evidence="1">Cell membrane</location>
        <topology evidence="1">Multi-pass membrane protein</topology>
    </subcellularLocation>
</comment>
<dbReference type="InterPro" id="IPR036259">
    <property type="entry name" value="MFS_trans_sf"/>
</dbReference>
<dbReference type="EMBL" id="JAWDIP010000003">
    <property type="protein sequence ID" value="MDY0393636.1"/>
    <property type="molecule type" value="Genomic_DNA"/>
</dbReference>
<evidence type="ECO:0000256" key="1">
    <source>
        <dbReference type="ARBA" id="ARBA00004651"/>
    </source>
</evidence>
<feature type="transmembrane region" description="Helical" evidence="7">
    <location>
        <begin position="154"/>
        <end position="186"/>
    </location>
</feature>
<evidence type="ECO:0000256" key="4">
    <source>
        <dbReference type="ARBA" id="ARBA00022989"/>
    </source>
</evidence>
<feature type="transmembrane region" description="Helical" evidence="7">
    <location>
        <begin position="81"/>
        <end position="105"/>
    </location>
</feature>
<evidence type="ECO:0000256" key="7">
    <source>
        <dbReference type="SAM" id="Phobius"/>
    </source>
</evidence>
<dbReference type="SUPFAM" id="SSF103473">
    <property type="entry name" value="MFS general substrate transporter"/>
    <property type="match status" value="1"/>
</dbReference>
<dbReference type="PANTHER" id="PTHR11662:SF399">
    <property type="entry name" value="FI19708P1-RELATED"/>
    <property type="match status" value="1"/>
</dbReference>
<organism evidence="9 10">
    <name type="scientific">Tigheibacillus halophilus</name>
    <dbReference type="NCBI Taxonomy" id="361280"/>
    <lineage>
        <taxon>Bacteria</taxon>
        <taxon>Bacillati</taxon>
        <taxon>Bacillota</taxon>
        <taxon>Bacilli</taxon>
        <taxon>Bacillales</taxon>
        <taxon>Bacillaceae</taxon>
        <taxon>Tigheibacillus</taxon>
    </lineage>
</organism>
<protein>
    <submittedName>
        <fullName evidence="9">MFS transporter</fullName>
    </submittedName>
</protein>
<name>A0ABU5C2U8_9BACI</name>
<accession>A0ABU5C2U8</accession>
<evidence type="ECO:0000256" key="5">
    <source>
        <dbReference type="ARBA" id="ARBA00023136"/>
    </source>
</evidence>
<dbReference type="InterPro" id="IPR050382">
    <property type="entry name" value="MFS_Na/Anion_cotransporter"/>
</dbReference>
<reference evidence="9 10" key="1">
    <citation type="submission" date="2023-10" db="EMBL/GenBank/DDBJ databases">
        <title>Virgibacillus halophilus 5B73C genome.</title>
        <authorList>
            <person name="Miliotis G."/>
            <person name="Sengupta P."/>
            <person name="Hameed A."/>
            <person name="Chuvochina M."/>
            <person name="Mcdonagh F."/>
            <person name="Simpson A.C."/>
            <person name="Singh N.K."/>
            <person name="Rekha P.D."/>
            <person name="Raman K."/>
            <person name="Hugenholtz P."/>
            <person name="Venkateswaran K."/>
        </authorList>
    </citation>
    <scope>NUCLEOTIDE SEQUENCE [LARGE SCALE GENOMIC DNA]</scope>
    <source>
        <strain evidence="9 10">5B73C</strain>
    </source>
</reference>
<evidence type="ECO:0000256" key="3">
    <source>
        <dbReference type="ARBA" id="ARBA00022692"/>
    </source>
</evidence>
<keyword evidence="3 7" id="KW-0812">Transmembrane</keyword>
<proteinExistence type="predicted"/>